<sequence>MATGFIRGVLAGTVVSVIGVSALSILSGLPQDRSSGTAPVDQAETTTEPAPAPATETTTETTTAPATETTTAPATETATDAAIPTADASRAAPETPPEAQAETAPEAPPEAAQVSVPAGSGFTAGREDRQATLPAPDRAPDPAPVQALDATAPPSNPVLPQADRDPAAQPQTDQATTSMPAPAVATDAPVVAALPSTQDSGTAPLGTAAPVVPQPPGDRDTTATFGAPQVAPAPAQPDQAQAAPDSSPAAISAPRDDALIDVSPRAEAGAPPAQSAALAPQADTRRQPLPVIEPAAPAVQPDQTAPAAPVAVDDITPVIRPSIGTPATSLIDRPAPDATVTADISTGSEAIPLRRNAVPFDDSDTRPRLSIVLIDRGDSGLGPDALAAFPYPLTIAIDATRPDAPEASDRYRRAGFEVLAMVDLLPGSTPKDAEIAMEVSLAAVPEAVGVLEGVATGLQSSRALSDQVSAILGQRGYGLVMLPNGLNTAQKMAAKSGVPSATVFRDFDGAGQDAAAIRRFLDQGAFKAGQQAEGLPVAGEGEGVIMIGRLQPDTISALLLWGLQDRAQRVALAPVSAVLQAGE</sequence>
<evidence type="ECO:0000313" key="3">
    <source>
        <dbReference type="Proteomes" id="UP001597151"/>
    </source>
</evidence>
<protein>
    <submittedName>
        <fullName evidence="2">Divergent polysaccharide deacetylase family protein</fullName>
    </submittedName>
</protein>
<dbReference type="InterPro" id="IPR011330">
    <property type="entry name" value="Glyco_hydro/deAcase_b/a-brl"/>
</dbReference>
<dbReference type="SUPFAM" id="SSF88713">
    <property type="entry name" value="Glycoside hydrolase/deacetylase"/>
    <property type="match status" value="1"/>
</dbReference>
<evidence type="ECO:0000256" key="1">
    <source>
        <dbReference type="SAM" id="MobiDB-lite"/>
    </source>
</evidence>
<comment type="caution">
    <text evidence="2">The sequence shown here is derived from an EMBL/GenBank/DDBJ whole genome shotgun (WGS) entry which is preliminary data.</text>
</comment>
<evidence type="ECO:0000313" key="2">
    <source>
        <dbReference type="EMBL" id="MFD1194350.1"/>
    </source>
</evidence>
<feature type="compositionally biased region" description="Low complexity" evidence="1">
    <location>
        <begin position="180"/>
        <end position="193"/>
    </location>
</feature>
<dbReference type="RefSeq" id="WP_380789769.1">
    <property type="nucleotide sequence ID" value="NZ_JBHTKR010000002.1"/>
</dbReference>
<reference evidence="3" key="1">
    <citation type="journal article" date="2019" name="Int. J. Syst. Evol. Microbiol.">
        <title>The Global Catalogue of Microorganisms (GCM) 10K type strain sequencing project: providing services to taxonomists for standard genome sequencing and annotation.</title>
        <authorList>
            <consortium name="The Broad Institute Genomics Platform"/>
            <consortium name="The Broad Institute Genome Sequencing Center for Infectious Disease"/>
            <person name="Wu L."/>
            <person name="Ma J."/>
        </authorList>
    </citation>
    <scope>NUCLEOTIDE SEQUENCE [LARGE SCALE GENOMIC DNA]</scope>
    <source>
        <strain evidence="3">CCUG 55328</strain>
    </source>
</reference>
<organism evidence="2 3">
    <name type="scientific">Seohaeicola saemankumensis</name>
    <dbReference type="NCBI Taxonomy" id="481181"/>
    <lineage>
        <taxon>Bacteria</taxon>
        <taxon>Pseudomonadati</taxon>
        <taxon>Pseudomonadota</taxon>
        <taxon>Alphaproteobacteria</taxon>
        <taxon>Rhodobacterales</taxon>
        <taxon>Roseobacteraceae</taxon>
        <taxon>Seohaeicola</taxon>
    </lineage>
</organism>
<feature type="region of interest" description="Disordered" evidence="1">
    <location>
        <begin position="28"/>
        <end position="283"/>
    </location>
</feature>
<accession>A0ABW3TC66</accession>
<keyword evidence="3" id="KW-1185">Reference proteome</keyword>
<gene>
    <name evidence="2" type="ORF">ACFQ3C_06680</name>
</gene>
<dbReference type="Gene3D" id="3.20.20.370">
    <property type="entry name" value="Glycoside hydrolase/deacetylase"/>
    <property type="match status" value="1"/>
</dbReference>
<feature type="compositionally biased region" description="Low complexity" evidence="1">
    <location>
        <begin position="227"/>
        <end position="253"/>
    </location>
</feature>
<proteinExistence type="predicted"/>
<dbReference type="InterPro" id="IPR006837">
    <property type="entry name" value="Divergent_DAC"/>
</dbReference>
<feature type="compositionally biased region" description="Polar residues" evidence="1">
    <location>
        <begin position="169"/>
        <end position="179"/>
    </location>
</feature>
<dbReference type="EMBL" id="JBHTKR010000002">
    <property type="protein sequence ID" value="MFD1194350.1"/>
    <property type="molecule type" value="Genomic_DNA"/>
</dbReference>
<feature type="compositionally biased region" description="Low complexity" evidence="1">
    <location>
        <begin position="266"/>
        <end position="282"/>
    </location>
</feature>
<dbReference type="CDD" id="cd10936">
    <property type="entry name" value="CE4_DAC2"/>
    <property type="match status" value="1"/>
</dbReference>
<dbReference type="Proteomes" id="UP001597151">
    <property type="component" value="Unassembled WGS sequence"/>
</dbReference>
<dbReference type="Pfam" id="PF04748">
    <property type="entry name" value="Polysacc_deac_2"/>
    <property type="match status" value="1"/>
</dbReference>
<feature type="compositionally biased region" description="Low complexity" evidence="1">
    <location>
        <begin position="43"/>
        <end position="113"/>
    </location>
</feature>
<name>A0ABW3TC66_9RHOB</name>